<comment type="caution">
    <text evidence="3">The sequence shown here is derived from an EMBL/GenBank/DDBJ whole genome shotgun (WGS) entry which is preliminary data.</text>
</comment>
<protein>
    <recommendedName>
        <fullName evidence="2">Rhodopsin domain-containing protein</fullName>
    </recommendedName>
</protein>
<evidence type="ECO:0000256" key="1">
    <source>
        <dbReference type="SAM" id="MobiDB-lite"/>
    </source>
</evidence>
<dbReference type="STRING" id="1081109.A0A168ERX2"/>
<sequence>MRATTLSSSTKTLDPTYDIDSTLWTMIEENVAIICACLPACRIILALVFPDAFRSPCPPACGAVGSKGLVFTIGSAPRRLSRSHSDDDDDWQLFAGPHKGEGSNTGEDDASEESLTKPSVTARSLGLCGTPQGSARYDDLYTAGRAV</sequence>
<organism evidence="3 4">
    <name type="scientific">Moelleriella libera RCEF 2490</name>
    <dbReference type="NCBI Taxonomy" id="1081109"/>
    <lineage>
        <taxon>Eukaryota</taxon>
        <taxon>Fungi</taxon>
        <taxon>Dikarya</taxon>
        <taxon>Ascomycota</taxon>
        <taxon>Pezizomycotina</taxon>
        <taxon>Sordariomycetes</taxon>
        <taxon>Hypocreomycetidae</taxon>
        <taxon>Hypocreales</taxon>
        <taxon>Clavicipitaceae</taxon>
        <taxon>Moelleriella</taxon>
    </lineage>
</organism>
<dbReference type="Pfam" id="PF20684">
    <property type="entry name" value="Fung_rhodopsin"/>
    <property type="match status" value="1"/>
</dbReference>
<dbReference type="Proteomes" id="UP000078544">
    <property type="component" value="Unassembled WGS sequence"/>
</dbReference>
<keyword evidence="4" id="KW-1185">Reference proteome</keyword>
<dbReference type="EMBL" id="AZGY01000004">
    <property type="protein sequence ID" value="KZZ99086.1"/>
    <property type="molecule type" value="Genomic_DNA"/>
</dbReference>
<feature type="region of interest" description="Disordered" evidence="1">
    <location>
        <begin position="79"/>
        <end position="127"/>
    </location>
</feature>
<dbReference type="AlphaFoldDB" id="A0A168ERX2"/>
<feature type="domain" description="Rhodopsin" evidence="2">
    <location>
        <begin position="1"/>
        <end position="45"/>
    </location>
</feature>
<gene>
    <name evidence="3" type="ORF">AAL_02637</name>
</gene>
<dbReference type="OrthoDB" id="444631at2759"/>
<name>A0A168ERX2_9HYPO</name>
<evidence type="ECO:0000259" key="2">
    <source>
        <dbReference type="Pfam" id="PF20684"/>
    </source>
</evidence>
<proteinExistence type="predicted"/>
<evidence type="ECO:0000313" key="3">
    <source>
        <dbReference type="EMBL" id="KZZ99086.1"/>
    </source>
</evidence>
<dbReference type="InterPro" id="IPR049326">
    <property type="entry name" value="Rhodopsin_dom_fungi"/>
</dbReference>
<evidence type="ECO:0000313" key="4">
    <source>
        <dbReference type="Proteomes" id="UP000078544"/>
    </source>
</evidence>
<accession>A0A168ERX2</accession>
<reference evidence="3 4" key="1">
    <citation type="journal article" date="2016" name="Genome Biol. Evol.">
        <title>Divergent and convergent evolution of fungal pathogenicity.</title>
        <authorList>
            <person name="Shang Y."/>
            <person name="Xiao G."/>
            <person name="Zheng P."/>
            <person name="Cen K."/>
            <person name="Zhan S."/>
            <person name="Wang C."/>
        </authorList>
    </citation>
    <scope>NUCLEOTIDE SEQUENCE [LARGE SCALE GENOMIC DNA]</scope>
    <source>
        <strain evidence="3 4">RCEF 2490</strain>
    </source>
</reference>